<evidence type="ECO:0000256" key="6">
    <source>
        <dbReference type="ARBA" id="ARBA00023136"/>
    </source>
</evidence>
<feature type="transmembrane region" description="Helical" evidence="7">
    <location>
        <begin position="326"/>
        <end position="344"/>
    </location>
</feature>
<evidence type="ECO:0000313" key="10">
    <source>
        <dbReference type="Proteomes" id="UP000824220"/>
    </source>
</evidence>
<dbReference type="PROSITE" id="PS50928">
    <property type="entry name" value="ABC_TM1"/>
    <property type="match status" value="1"/>
</dbReference>
<evidence type="ECO:0000256" key="4">
    <source>
        <dbReference type="ARBA" id="ARBA00022692"/>
    </source>
</evidence>
<comment type="caution">
    <text evidence="9">The sequence shown here is derived from an EMBL/GenBank/DDBJ whole genome shotgun (WGS) entry which is preliminary data.</text>
</comment>
<dbReference type="InterPro" id="IPR000515">
    <property type="entry name" value="MetI-like"/>
</dbReference>
<evidence type="ECO:0000259" key="8">
    <source>
        <dbReference type="PROSITE" id="PS50928"/>
    </source>
</evidence>
<keyword evidence="2 7" id="KW-0813">Transport</keyword>
<dbReference type="EMBL" id="DXAM01000008">
    <property type="protein sequence ID" value="HJA03300.1"/>
    <property type="molecule type" value="Genomic_DNA"/>
</dbReference>
<comment type="similarity">
    <text evidence="7">Belongs to the binding-protein-dependent transport system permease family.</text>
</comment>
<dbReference type="InterPro" id="IPR035906">
    <property type="entry name" value="MetI-like_sf"/>
</dbReference>
<dbReference type="CDD" id="cd06261">
    <property type="entry name" value="TM_PBP2"/>
    <property type="match status" value="1"/>
</dbReference>
<dbReference type="Gene3D" id="1.10.3720.10">
    <property type="entry name" value="MetI-like"/>
    <property type="match status" value="1"/>
</dbReference>
<evidence type="ECO:0000256" key="7">
    <source>
        <dbReference type="RuleBase" id="RU363032"/>
    </source>
</evidence>
<feature type="transmembrane region" description="Helical" evidence="7">
    <location>
        <begin position="267"/>
        <end position="291"/>
    </location>
</feature>
<evidence type="ECO:0000256" key="3">
    <source>
        <dbReference type="ARBA" id="ARBA00022475"/>
    </source>
</evidence>
<dbReference type="GO" id="GO:0005886">
    <property type="term" value="C:plasma membrane"/>
    <property type="evidence" value="ECO:0007669"/>
    <property type="project" value="UniProtKB-SubCell"/>
</dbReference>
<accession>A0A9D2KFW1</accession>
<protein>
    <submittedName>
        <fullName evidence="9">ABC transporter permease subunit</fullName>
    </submittedName>
</protein>
<evidence type="ECO:0000256" key="2">
    <source>
        <dbReference type="ARBA" id="ARBA00022448"/>
    </source>
</evidence>
<evidence type="ECO:0000256" key="1">
    <source>
        <dbReference type="ARBA" id="ARBA00004651"/>
    </source>
</evidence>
<feature type="transmembrane region" description="Helical" evidence="7">
    <location>
        <begin position="425"/>
        <end position="445"/>
    </location>
</feature>
<keyword evidence="5 7" id="KW-1133">Transmembrane helix</keyword>
<feature type="transmembrane region" description="Helical" evidence="7">
    <location>
        <begin position="167"/>
        <end position="192"/>
    </location>
</feature>
<feature type="domain" description="ABC transmembrane type-1" evidence="8">
    <location>
        <begin position="232"/>
        <end position="444"/>
    </location>
</feature>
<proteinExistence type="inferred from homology"/>
<dbReference type="Gene3D" id="3.40.190.10">
    <property type="entry name" value="Periplasmic binding protein-like II"/>
    <property type="match status" value="1"/>
</dbReference>
<keyword evidence="3" id="KW-1003">Cell membrane</keyword>
<feature type="transmembrane region" description="Helical" evidence="7">
    <location>
        <begin position="371"/>
        <end position="390"/>
    </location>
</feature>
<reference evidence="9" key="1">
    <citation type="journal article" date="2021" name="PeerJ">
        <title>Extensive microbial diversity within the chicken gut microbiome revealed by metagenomics and culture.</title>
        <authorList>
            <person name="Gilroy R."/>
            <person name="Ravi A."/>
            <person name="Getino M."/>
            <person name="Pursley I."/>
            <person name="Horton D.L."/>
            <person name="Alikhan N.F."/>
            <person name="Baker D."/>
            <person name="Gharbi K."/>
            <person name="Hall N."/>
            <person name="Watson M."/>
            <person name="Adriaenssens E.M."/>
            <person name="Foster-Nyarko E."/>
            <person name="Jarju S."/>
            <person name="Secka A."/>
            <person name="Antonio M."/>
            <person name="Oren A."/>
            <person name="Chaudhuri R.R."/>
            <person name="La Ragione R."/>
            <person name="Hildebrand F."/>
            <person name="Pallen M.J."/>
        </authorList>
    </citation>
    <scope>NUCLEOTIDE SEQUENCE</scope>
    <source>
        <strain evidence="9">ChiHjej8B7-3636</strain>
    </source>
</reference>
<evidence type="ECO:0000313" key="9">
    <source>
        <dbReference type="EMBL" id="HJA03300.1"/>
    </source>
</evidence>
<organism evidence="9 10">
    <name type="scientific">Candidatus Microbacterium stercoravium</name>
    <dbReference type="NCBI Taxonomy" id="2838697"/>
    <lineage>
        <taxon>Bacteria</taxon>
        <taxon>Bacillati</taxon>
        <taxon>Actinomycetota</taxon>
        <taxon>Actinomycetes</taxon>
        <taxon>Micrococcales</taxon>
        <taxon>Microbacteriaceae</taxon>
        <taxon>Microbacterium</taxon>
    </lineage>
</organism>
<dbReference type="InterPro" id="IPR051393">
    <property type="entry name" value="ABC_transporter_permease"/>
</dbReference>
<dbReference type="SUPFAM" id="SSF161098">
    <property type="entry name" value="MetI-like"/>
    <property type="match status" value="1"/>
</dbReference>
<dbReference type="PANTHER" id="PTHR30193">
    <property type="entry name" value="ABC TRANSPORTER PERMEASE PROTEIN"/>
    <property type="match status" value="1"/>
</dbReference>
<dbReference type="PANTHER" id="PTHR30193:SF41">
    <property type="entry name" value="DIACETYLCHITOBIOSE UPTAKE SYSTEM PERMEASE PROTEIN NGCF"/>
    <property type="match status" value="1"/>
</dbReference>
<comment type="subcellular location">
    <subcellularLocation>
        <location evidence="1 7">Cell membrane</location>
        <topology evidence="1 7">Multi-pass membrane protein</topology>
    </subcellularLocation>
</comment>
<dbReference type="Proteomes" id="UP000824220">
    <property type="component" value="Unassembled WGS sequence"/>
</dbReference>
<evidence type="ECO:0000256" key="5">
    <source>
        <dbReference type="ARBA" id="ARBA00022989"/>
    </source>
</evidence>
<dbReference type="SUPFAM" id="SSF53850">
    <property type="entry name" value="Periplasmic binding protein-like II"/>
    <property type="match status" value="1"/>
</dbReference>
<dbReference type="GO" id="GO:0055085">
    <property type="term" value="P:transmembrane transport"/>
    <property type="evidence" value="ECO:0007669"/>
    <property type="project" value="InterPro"/>
</dbReference>
<keyword evidence="6 7" id="KW-0472">Membrane</keyword>
<sequence>MPTPAGSDAPGDSGGAANVVLTGAEHPEAATAFISWLNGSDETQDALITEGGLFVSTLTGLDSDALMQEQEFYGGQVINEVFADAAANTPDSWVEGPNYSTASTAVTDEFAKVVTGKQTFAEALDKAQAKTVADLESRGLDVSESSMSTTLVRTTARRRFSGSGRWWVPYVFIAPFIVVFIVFMVAPIVIAIVNSLFATQTSGLGFGGSETLFVGLGNYLRAFADGDFLMSFARVALYGVVQVPVMMIIAAALALLFDSAVLKLKRFFQFAVFLPYAIPGVIAALLWGFLYQPSVSPFLQLFSSLGISANMLAPGTVLWSIANISIWSNVGINMIILFAALQALPREAYEAARIDGAGEVRIALSIKIPMIAPAVLLTTLSTVIGTLQLFNEPQVLQTITANVSSDYTPNMAIYAASTLGGDTNLGSAMAVILGLATLIVSLVLVRFTNRTPKERV</sequence>
<keyword evidence="4 7" id="KW-0812">Transmembrane</keyword>
<gene>
    <name evidence="9" type="ORF">H9800_00360</name>
</gene>
<dbReference type="AlphaFoldDB" id="A0A9D2KFW1"/>
<name>A0A9D2KFW1_9MICO</name>
<dbReference type="Pfam" id="PF00528">
    <property type="entry name" value="BPD_transp_1"/>
    <property type="match status" value="1"/>
</dbReference>
<feature type="transmembrane region" description="Helical" evidence="7">
    <location>
        <begin position="235"/>
        <end position="255"/>
    </location>
</feature>
<reference evidence="9" key="2">
    <citation type="submission" date="2021-04" db="EMBL/GenBank/DDBJ databases">
        <authorList>
            <person name="Gilroy R."/>
        </authorList>
    </citation>
    <scope>NUCLEOTIDE SEQUENCE</scope>
    <source>
        <strain evidence="9">ChiHjej8B7-3636</strain>
    </source>
</reference>